<dbReference type="PANTHER" id="PTHR13696">
    <property type="entry name" value="P-LOOP CONTAINING NUCLEOSIDE TRIPHOSPHATE HYDROLASE"/>
    <property type="match status" value="1"/>
</dbReference>
<keyword evidence="3" id="KW-1185">Reference proteome</keyword>
<name>A0A2D0AFH7_9BACT</name>
<dbReference type="CDD" id="cd02042">
    <property type="entry name" value="ParAB_family"/>
    <property type="match status" value="1"/>
</dbReference>
<feature type="domain" description="AAA" evidence="1">
    <location>
        <begin position="25"/>
        <end position="199"/>
    </location>
</feature>
<dbReference type="InterPro" id="IPR027417">
    <property type="entry name" value="P-loop_NTPase"/>
</dbReference>
<reference evidence="2 3" key="1">
    <citation type="submission" date="2017-06" db="EMBL/GenBank/DDBJ databases">
        <title>Hymenobacter amundsenii sp. nov. isolated from regoliths in Antarctica.</title>
        <authorList>
            <person name="Sedlacek I."/>
            <person name="Kralova S."/>
            <person name="Pantucek R."/>
            <person name="Svec P."/>
            <person name="Holochova P."/>
            <person name="Stankova E."/>
            <person name="Vrbovska V."/>
            <person name="Busse H.-J."/>
        </authorList>
    </citation>
    <scope>NUCLEOTIDE SEQUENCE [LARGE SCALE GENOMIC DNA]</scope>
    <source>
        <strain evidence="2 3">CCM 8682</strain>
    </source>
</reference>
<dbReference type="SUPFAM" id="SSF52540">
    <property type="entry name" value="P-loop containing nucleoside triphosphate hydrolases"/>
    <property type="match status" value="1"/>
</dbReference>
<gene>
    <name evidence="2" type="ORF">CDA63_19425</name>
</gene>
<evidence type="ECO:0000259" key="1">
    <source>
        <dbReference type="Pfam" id="PF13614"/>
    </source>
</evidence>
<dbReference type="OrthoDB" id="9815116at2"/>
<dbReference type="EMBL" id="NIRR01000066">
    <property type="protein sequence ID" value="OWP61438.1"/>
    <property type="molecule type" value="Genomic_DNA"/>
</dbReference>
<dbReference type="AlphaFoldDB" id="A0A2D0AFH7"/>
<dbReference type="InterPro" id="IPR025669">
    <property type="entry name" value="AAA_dom"/>
</dbReference>
<evidence type="ECO:0000313" key="3">
    <source>
        <dbReference type="Proteomes" id="UP000197277"/>
    </source>
</evidence>
<organism evidence="2 3">
    <name type="scientific">Hymenobacter amundsenii</name>
    <dbReference type="NCBI Taxonomy" id="2006685"/>
    <lineage>
        <taxon>Bacteria</taxon>
        <taxon>Pseudomonadati</taxon>
        <taxon>Bacteroidota</taxon>
        <taxon>Cytophagia</taxon>
        <taxon>Cytophagales</taxon>
        <taxon>Hymenobacteraceae</taxon>
        <taxon>Hymenobacter</taxon>
    </lineage>
</organism>
<accession>A0A2D0AFH7</accession>
<dbReference type="Pfam" id="PF13614">
    <property type="entry name" value="AAA_31"/>
    <property type="match status" value="1"/>
</dbReference>
<proteinExistence type="predicted"/>
<sequence length="278" mass="30653">MCYACLVCMSDNVYYCFPLAQITQMKTICFANHKGGVGKTTSTLNVGQVLASRGSRVLLIDSDSQTNLSMSFDRQGTRHLGELLESDGKVAIMELMEPVGEGLHLVAASPRLQMVEKLMAGSSGLEFVLREALETVEDQFDYCLIDTPPSLGGITYSALIAADAVFIPMQPEYFGYNGLTSLLQACVRVRKHYNQKLKVGGIFFTKYSPTYRAAMHHQYVDLINQDEQLAPLVMEVSIRQNTKLGEAQAMQEPILAYAPESNGALDYTALTDEILARL</sequence>
<comment type="caution">
    <text evidence="2">The sequence shown here is derived from an EMBL/GenBank/DDBJ whole genome shotgun (WGS) entry which is preliminary data.</text>
</comment>
<protein>
    <submittedName>
        <fullName evidence="2">Chromosome partitioning protein ParA</fullName>
    </submittedName>
</protein>
<evidence type="ECO:0000313" key="2">
    <source>
        <dbReference type="EMBL" id="OWP61438.1"/>
    </source>
</evidence>
<dbReference type="PANTHER" id="PTHR13696:SF52">
    <property type="entry name" value="PARA FAMILY PROTEIN CT_582"/>
    <property type="match status" value="1"/>
</dbReference>
<dbReference type="Proteomes" id="UP000197277">
    <property type="component" value="Unassembled WGS sequence"/>
</dbReference>
<dbReference type="Gene3D" id="3.40.50.300">
    <property type="entry name" value="P-loop containing nucleotide triphosphate hydrolases"/>
    <property type="match status" value="1"/>
</dbReference>
<dbReference type="InterPro" id="IPR050678">
    <property type="entry name" value="DNA_Partitioning_ATPase"/>
</dbReference>